<dbReference type="InterPro" id="IPR011991">
    <property type="entry name" value="ArsR-like_HTH"/>
</dbReference>
<protein>
    <recommendedName>
        <fullName evidence="3">ArsR family transcriptional regulator</fullName>
    </recommendedName>
</protein>
<dbReference type="Proteomes" id="UP000604341">
    <property type="component" value="Unassembled WGS sequence"/>
</dbReference>
<dbReference type="InterPro" id="IPR036390">
    <property type="entry name" value="WH_DNA-bd_sf"/>
</dbReference>
<reference evidence="2" key="1">
    <citation type="journal article" date="2019" name="Int. J. Syst. Evol. Microbiol.">
        <title>The Global Catalogue of Microorganisms (GCM) 10K type strain sequencing project: providing services to taxonomists for standard genome sequencing and annotation.</title>
        <authorList>
            <consortium name="The Broad Institute Genomics Platform"/>
            <consortium name="The Broad Institute Genome Sequencing Center for Infectious Disease"/>
            <person name="Wu L."/>
            <person name="Ma J."/>
        </authorList>
    </citation>
    <scope>NUCLEOTIDE SEQUENCE [LARGE SCALE GENOMIC DNA]</scope>
    <source>
        <strain evidence="2">JCM 19173</strain>
    </source>
</reference>
<dbReference type="CDD" id="cd00090">
    <property type="entry name" value="HTH_ARSR"/>
    <property type="match status" value="1"/>
</dbReference>
<dbReference type="Gene3D" id="1.10.10.10">
    <property type="entry name" value="Winged helix-like DNA-binding domain superfamily/Winged helix DNA-binding domain"/>
    <property type="match status" value="1"/>
</dbReference>
<comment type="caution">
    <text evidence="1">The sequence shown here is derived from an EMBL/GenBank/DDBJ whole genome shotgun (WGS) entry which is preliminary data.</text>
</comment>
<gene>
    <name evidence="1" type="ORF">GCM10010844_29340</name>
</gene>
<keyword evidence="2" id="KW-1185">Reference proteome</keyword>
<dbReference type="InterPro" id="IPR036388">
    <property type="entry name" value="WH-like_DNA-bd_sf"/>
</dbReference>
<name>A0ABQ2FLZ7_9DEIO</name>
<evidence type="ECO:0000313" key="1">
    <source>
        <dbReference type="EMBL" id="GGL08730.1"/>
    </source>
</evidence>
<organism evidence="1 2">
    <name type="scientific">Deinococcus radiotolerans</name>
    <dbReference type="NCBI Taxonomy" id="1309407"/>
    <lineage>
        <taxon>Bacteria</taxon>
        <taxon>Thermotogati</taxon>
        <taxon>Deinococcota</taxon>
        <taxon>Deinococci</taxon>
        <taxon>Deinococcales</taxon>
        <taxon>Deinococcaceae</taxon>
        <taxon>Deinococcus</taxon>
    </lineage>
</organism>
<sequence length="204" mass="22914">MPDAHVATAVQARLLLAVELRPLLNLLIQGPKSVTDLAEHLELNVQRAYYLVQKLVKVDVASVITERRGGRTVKMYAVPQPWFIPYEVTTAEALESFVGAQVQPRIEERVREILRVYVNQTGDHRGFWLSADGLSLGDDRGTAQDLWEGDQNLLFTIGAIRLTAGQVKELKRSLVSLAHEEHTHPSTPRQTYDFAVLLVPRRDA</sequence>
<evidence type="ECO:0008006" key="3">
    <source>
        <dbReference type="Google" id="ProtNLM"/>
    </source>
</evidence>
<evidence type="ECO:0000313" key="2">
    <source>
        <dbReference type="Proteomes" id="UP000604341"/>
    </source>
</evidence>
<proteinExistence type="predicted"/>
<accession>A0ABQ2FLZ7</accession>
<dbReference type="SUPFAM" id="SSF46785">
    <property type="entry name" value="Winged helix' DNA-binding domain"/>
    <property type="match status" value="1"/>
</dbReference>
<dbReference type="EMBL" id="BMPE01000009">
    <property type="protein sequence ID" value="GGL08730.1"/>
    <property type="molecule type" value="Genomic_DNA"/>
</dbReference>